<evidence type="ECO:0000256" key="1">
    <source>
        <dbReference type="SAM" id="MobiDB-lite"/>
    </source>
</evidence>
<feature type="compositionally biased region" description="Basic and acidic residues" evidence="1">
    <location>
        <begin position="24"/>
        <end position="37"/>
    </location>
</feature>
<dbReference type="EMBL" id="JAIWYP010000002">
    <property type="protein sequence ID" value="KAH3864686.1"/>
    <property type="molecule type" value="Genomic_DNA"/>
</dbReference>
<sequence length="50" mass="5824">MRQNRKLMHKKHTNLNSRTAYHRANSEVRENTKEAKKSGLRSNVSARGQC</sequence>
<organism evidence="2 3">
    <name type="scientific">Dreissena polymorpha</name>
    <name type="common">Zebra mussel</name>
    <name type="synonym">Mytilus polymorpha</name>
    <dbReference type="NCBI Taxonomy" id="45954"/>
    <lineage>
        <taxon>Eukaryota</taxon>
        <taxon>Metazoa</taxon>
        <taxon>Spiralia</taxon>
        <taxon>Lophotrochozoa</taxon>
        <taxon>Mollusca</taxon>
        <taxon>Bivalvia</taxon>
        <taxon>Autobranchia</taxon>
        <taxon>Heteroconchia</taxon>
        <taxon>Euheterodonta</taxon>
        <taxon>Imparidentia</taxon>
        <taxon>Neoheterodontei</taxon>
        <taxon>Myida</taxon>
        <taxon>Dreissenoidea</taxon>
        <taxon>Dreissenidae</taxon>
        <taxon>Dreissena</taxon>
    </lineage>
</organism>
<feature type="compositionally biased region" description="Polar residues" evidence="1">
    <location>
        <begin position="40"/>
        <end position="50"/>
    </location>
</feature>
<keyword evidence="3" id="KW-1185">Reference proteome</keyword>
<feature type="compositionally biased region" description="Basic residues" evidence="1">
    <location>
        <begin position="1"/>
        <end position="13"/>
    </location>
</feature>
<evidence type="ECO:0000313" key="3">
    <source>
        <dbReference type="Proteomes" id="UP000828390"/>
    </source>
</evidence>
<protein>
    <submittedName>
        <fullName evidence="2">Uncharacterized protein</fullName>
    </submittedName>
</protein>
<reference evidence="2" key="1">
    <citation type="journal article" date="2019" name="bioRxiv">
        <title>The Genome of the Zebra Mussel, Dreissena polymorpha: A Resource for Invasive Species Research.</title>
        <authorList>
            <person name="McCartney M.A."/>
            <person name="Auch B."/>
            <person name="Kono T."/>
            <person name="Mallez S."/>
            <person name="Zhang Y."/>
            <person name="Obille A."/>
            <person name="Becker A."/>
            <person name="Abrahante J.E."/>
            <person name="Garbe J."/>
            <person name="Badalamenti J.P."/>
            <person name="Herman A."/>
            <person name="Mangelson H."/>
            <person name="Liachko I."/>
            <person name="Sullivan S."/>
            <person name="Sone E.D."/>
            <person name="Koren S."/>
            <person name="Silverstein K.A.T."/>
            <person name="Beckman K.B."/>
            <person name="Gohl D.M."/>
        </authorList>
    </citation>
    <scope>NUCLEOTIDE SEQUENCE</scope>
    <source>
        <strain evidence="2">Duluth1</strain>
        <tissue evidence="2">Whole animal</tissue>
    </source>
</reference>
<dbReference type="Proteomes" id="UP000828390">
    <property type="component" value="Unassembled WGS sequence"/>
</dbReference>
<reference evidence="2" key="2">
    <citation type="submission" date="2020-11" db="EMBL/GenBank/DDBJ databases">
        <authorList>
            <person name="McCartney M.A."/>
            <person name="Auch B."/>
            <person name="Kono T."/>
            <person name="Mallez S."/>
            <person name="Becker A."/>
            <person name="Gohl D.M."/>
            <person name="Silverstein K.A.T."/>
            <person name="Koren S."/>
            <person name="Bechman K.B."/>
            <person name="Herman A."/>
            <person name="Abrahante J.E."/>
            <person name="Garbe J."/>
        </authorList>
    </citation>
    <scope>NUCLEOTIDE SEQUENCE</scope>
    <source>
        <strain evidence="2">Duluth1</strain>
        <tissue evidence="2">Whole animal</tissue>
    </source>
</reference>
<accession>A0A9D4LXK1</accession>
<comment type="caution">
    <text evidence="2">The sequence shown here is derived from an EMBL/GenBank/DDBJ whole genome shotgun (WGS) entry which is preliminary data.</text>
</comment>
<dbReference type="AlphaFoldDB" id="A0A9D4LXK1"/>
<name>A0A9D4LXK1_DREPO</name>
<proteinExistence type="predicted"/>
<gene>
    <name evidence="2" type="ORF">DPMN_027711</name>
</gene>
<evidence type="ECO:0000313" key="2">
    <source>
        <dbReference type="EMBL" id="KAH3864686.1"/>
    </source>
</evidence>
<feature type="region of interest" description="Disordered" evidence="1">
    <location>
        <begin position="1"/>
        <end position="50"/>
    </location>
</feature>